<dbReference type="EMBL" id="BMAW01034015">
    <property type="protein sequence ID" value="GFU33118.1"/>
    <property type="molecule type" value="Genomic_DNA"/>
</dbReference>
<accession>A0A8X6UQK7</accession>
<gene>
    <name evidence="1" type="primary">AVEN_204025_1</name>
    <name evidence="1" type="ORF">NPIL_512391</name>
</gene>
<sequence>MLPVTQLLDDLHPDVKAMISSGEIVFLKHNRCPTVYGPGRFAYYHYLIEAQNNEIHRQLSSCTQINCALKLSIQIIQKMPTDSKSKPCCSTSRMKKSPLLSREASYWHVTGFFCEHNLRFLYWPYWNYIGGRSHRHRCQNPAEVPWDH</sequence>
<keyword evidence="2" id="KW-1185">Reference proteome</keyword>
<comment type="caution">
    <text evidence="1">The sequence shown here is derived from an EMBL/GenBank/DDBJ whole genome shotgun (WGS) entry which is preliminary data.</text>
</comment>
<name>A0A8X6UQK7_NEPPI</name>
<protein>
    <submittedName>
        <fullName evidence="1">Uncharacterized protein</fullName>
    </submittedName>
</protein>
<organism evidence="1 2">
    <name type="scientific">Nephila pilipes</name>
    <name type="common">Giant wood spider</name>
    <name type="synonym">Nephila maculata</name>
    <dbReference type="NCBI Taxonomy" id="299642"/>
    <lineage>
        <taxon>Eukaryota</taxon>
        <taxon>Metazoa</taxon>
        <taxon>Ecdysozoa</taxon>
        <taxon>Arthropoda</taxon>
        <taxon>Chelicerata</taxon>
        <taxon>Arachnida</taxon>
        <taxon>Araneae</taxon>
        <taxon>Araneomorphae</taxon>
        <taxon>Entelegynae</taxon>
        <taxon>Araneoidea</taxon>
        <taxon>Nephilidae</taxon>
        <taxon>Nephila</taxon>
    </lineage>
</organism>
<dbReference type="OrthoDB" id="6430012at2759"/>
<evidence type="ECO:0000313" key="2">
    <source>
        <dbReference type="Proteomes" id="UP000887013"/>
    </source>
</evidence>
<dbReference type="AlphaFoldDB" id="A0A8X6UQK7"/>
<evidence type="ECO:0000313" key="1">
    <source>
        <dbReference type="EMBL" id="GFU33118.1"/>
    </source>
</evidence>
<proteinExistence type="predicted"/>
<reference evidence="1" key="1">
    <citation type="submission" date="2020-08" db="EMBL/GenBank/DDBJ databases">
        <title>Multicomponent nature underlies the extraordinary mechanical properties of spider dragline silk.</title>
        <authorList>
            <person name="Kono N."/>
            <person name="Nakamura H."/>
            <person name="Mori M."/>
            <person name="Yoshida Y."/>
            <person name="Ohtoshi R."/>
            <person name="Malay A.D."/>
            <person name="Moran D.A.P."/>
            <person name="Tomita M."/>
            <person name="Numata K."/>
            <person name="Arakawa K."/>
        </authorList>
    </citation>
    <scope>NUCLEOTIDE SEQUENCE</scope>
</reference>
<dbReference type="Proteomes" id="UP000887013">
    <property type="component" value="Unassembled WGS sequence"/>
</dbReference>